<evidence type="ECO:0000313" key="1">
    <source>
        <dbReference type="EMBL" id="CAH1971151.1"/>
    </source>
</evidence>
<sequence>MKKQQYYLVGVVNVQKIHTDMIEDKFKQTSNPDVDQSQTIPTSVKHLEDNKVSLNQTDFPGNEHHWKVGAFNKQPDCNAAGGYNCMSKGLLMALATSVCNPVTDTANYKDELQHLDCGKGAYLQI</sequence>
<evidence type="ECO:0000313" key="2">
    <source>
        <dbReference type="Proteomes" id="UP001152888"/>
    </source>
</evidence>
<reference evidence="1" key="1">
    <citation type="submission" date="2022-03" db="EMBL/GenBank/DDBJ databases">
        <authorList>
            <person name="Sayadi A."/>
        </authorList>
    </citation>
    <scope>NUCLEOTIDE SEQUENCE</scope>
</reference>
<proteinExistence type="predicted"/>
<dbReference type="Proteomes" id="UP001152888">
    <property type="component" value="Unassembled WGS sequence"/>
</dbReference>
<name>A0A9P0KBX3_ACAOB</name>
<dbReference type="AlphaFoldDB" id="A0A9P0KBX3"/>
<keyword evidence="2" id="KW-1185">Reference proteome</keyword>
<protein>
    <submittedName>
        <fullName evidence="1">Uncharacterized protein</fullName>
    </submittedName>
</protein>
<gene>
    <name evidence="1" type="ORF">ACAOBT_LOCUS9298</name>
</gene>
<dbReference type="EMBL" id="CAKOFQ010006782">
    <property type="protein sequence ID" value="CAH1971151.1"/>
    <property type="molecule type" value="Genomic_DNA"/>
</dbReference>
<comment type="caution">
    <text evidence="1">The sequence shown here is derived from an EMBL/GenBank/DDBJ whole genome shotgun (WGS) entry which is preliminary data.</text>
</comment>
<accession>A0A9P0KBX3</accession>
<organism evidence="1 2">
    <name type="scientific">Acanthoscelides obtectus</name>
    <name type="common">Bean weevil</name>
    <name type="synonym">Bruchus obtectus</name>
    <dbReference type="NCBI Taxonomy" id="200917"/>
    <lineage>
        <taxon>Eukaryota</taxon>
        <taxon>Metazoa</taxon>
        <taxon>Ecdysozoa</taxon>
        <taxon>Arthropoda</taxon>
        <taxon>Hexapoda</taxon>
        <taxon>Insecta</taxon>
        <taxon>Pterygota</taxon>
        <taxon>Neoptera</taxon>
        <taxon>Endopterygota</taxon>
        <taxon>Coleoptera</taxon>
        <taxon>Polyphaga</taxon>
        <taxon>Cucujiformia</taxon>
        <taxon>Chrysomeloidea</taxon>
        <taxon>Chrysomelidae</taxon>
        <taxon>Bruchinae</taxon>
        <taxon>Bruchini</taxon>
        <taxon>Acanthoscelides</taxon>
    </lineage>
</organism>